<comment type="caution">
    <text evidence="5">The sequence shown here is derived from an EMBL/GenBank/DDBJ whole genome shotgun (WGS) entry which is preliminary data.</text>
</comment>
<keyword evidence="2" id="KW-0573">Peptidoglycan synthesis</keyword>
<feature type="binding site" evidence="2">
    <location>
        <position position="207"/>
    </location>
    <ligand>
        <name>Zn(2+)</name>
        <dbReference type="ChEBI" id="CHEBI:29105"/>
    </ligand>
</feature>
<dbReference type="Gene3D" id="3.40.1190.10">
    <property type="entry name" value="Mur-like, catalytic domain"/>
    <property type="match status" value="1"/>
</dbReference>
<dbReference type="EC" id="6.3.5.13" evidence="2"/>
<evidence type="ECO:0000256" key="1">
    <source>
        <dbReference type="ARBA" id="ARBA00004752"/>
    </source>
</evidence>
<dbReference type="RefSeq" id="WP_125576826.1">
    <property type="nucleotide sequence ID" value="NZ_JBHTOF010000014.1"/>
</dbReference>
<evidence type="ECO:0000259" key="4">
    <source>
        <dbReference type="Pfam" id="PF08353"/>
    </source>
</evidence>
<dbReference type="PANTHER" id="PTHR23135:SF7">
    <property type="entry name" value="LIPID II ISOGLUTAMINYL SYNTHASE (GLUTAMINE-HYDROLYZING) SUBUNIT MURT"/>
    <property type="match status" value="1"/>
</dbReference>
<feature type="domain" description="Mur ligase central" evidence="3">
    <location>
        <begin position="54"/>
        <end position="229"/>
    </location>
</feature>
<dbReference type="GO" id="GO:0016874">
    <property type="term" value="F:ligase activity"/>
    <property type="evidence" value="ECO:0007669"/>
    <property type="project" value="UniProtKB-KW"/>
</dbReference>
<feature type="binding site" evidence="2">
    <location>
        <position position="229"/>
    </location>
    <ligand>
        <name>Zn(2+)</name>
        <dbReference type="ChEBI" id="CHEBI:29105"/>
    </ligand>
</feature>
<organism evidence="5 6">
    <name type="scientific">Lapidilactobacillus mulanensis</name>
    <dbReference type="NCBI Taxonomy" id="2485999"/>
    <lineage>
        <taxon>Bacteria</taxon>
        <taxon>Bacillati</taxon>
        <taxon>Bacillota</taxon>
        <taxon>Bacilli</taxon>
        <taxon>Lactobacillales</taxon>
        <taxon>Lactobacillaceae</taxon>
        <taxon>Lapidilactobacillus</taxon>
    </lineage>
</organism>
<dbReference type="InterPro" id="IPR013564">
    <property type="entry name" value="MurT_C"/>
</dbReference>
<comment type="similarity">
    <text evidence="2">Belongs to the MurCDEF family. MurT subfamily.</text>
</comment>
<dbReference type="InterPro" id="IPR043703">
    <property type="entry name" value="Lipid_II_synth_MurT"/>
</dbReference>
<feature type="domain" description="Lipid II isoglutaminyl synthase (glutamine-hydrolyzing) subunit MurT C-terminal" evidence="4">
    <location>
        <begin position="321"/>
        <end position="431"/>
    </location>
</feature>
<dbReference type="InterPro" id="IPR013221">
    <property type="entry name" value="Mur_ligase_cen"/>
</dbReference>
<keyword evidence="2" id="KW-0133">Cell shape</keyword>
<keyword evidence="2" id="KW-0067">ATP-binding</keyword>
<comment type="catalytic activity">
    <reaction evidence="2">
        <text>beta-D-GlcNAc-(1-&gt;4)-Mur2Ac(oyl-L-Ala-gamma-D-Glu-L-Lys-D-Ala-D-Ala)-di-trans,octa-cis-undecaprenyl diphosphate + ATP = beta-D-GlcNAc-(1-&gt;4)-Mur2Ac(oyl-L-Ala-gamma-D-O-P-Glu-L-Lys-D-Ala-D-Ala)-di-trans,octa-cis-undecaprenyl diphosphate + ADP</text>
        <dbReference type="Rhea" id="RHEA:59488"/>
        <dbReference type="ChEBI" id="CHEBI:30616"/>
        <dbReference type="ChEBI" id="CHEBI:60033"/>
        <dbReference type="ChEBI" id="CHEBI:143132"/>
        <dbReference type="ChEBI" id="CHEBI:456216"/>
    </reaction>
</comment>
<dbReference type="PANTHER" id="PTHR23135">
    <property type="entry name" value="MUR LIGASE FAMILY MEMBER"/>
    <property type="match status" value="1"/>
</dbReference>
<accession>A0ABW4DJ30</accession>
<keyword evidence="2" id="KW-0479">Metal-binding</keyword>
<keyword evidence="2" id="KW-0862">Zinc</keyword>
<name>A0ABW4DJ30_9LACO</name>
<gene>
    <name evidence="2" type="primary">murT</name>
    <name evidence="5" type="ORF">ACFQ4L_01030</name>
</gene>
<evidence type="ECO:0000313" key="5">
    <source>
        <dbReference type="EMBL" id="MFD1464675.1"/>
    </source>
</evidence>
<dbReference type="EMBL" id="JBHTOF010000014">
    <property type="protein sequence ID" value="MFD1464675.1"/>
    <property type="molecule type" value="Genomic_DNA"/>
</dbReference>
<feature type="binding site" evidence="2">
    <location>
        <position position="232"/>
    </location>
    <ligand>
        <name>Zn(2+)</name>
        <dbReference type="ChEBI" id="CHEBI:29105"/>
    </ligand>
</feature>
<dbReference type="Pfam" id="PF08353">
    <property type="entry name" value="MurT_C"/>
    <property type="match status" value="1"/>
</dbReference>
<dbReference type="InterPro" id="IPR036565">
    <property type="entry name" value="Mur-like_cat_sf"/>
</dbReference>
<feature type="active site" evidence="2">
    <location>
        <position position="357"/>
    </location>
</feature>
<evidence type="ECO:0000256" key="2">
    <source>
        <dbReference type="HAMAP-Rule" id="MF_02214"/>
    </source>
</evidence>
<dbReference type="Proteomes" id="UP001597244">
    <property type="component" value="Unassembled WGS sequence"/>
</dbReference>
<dbReference type="Pfam" id="PF08245">
    <property type="entry name" value="Mur_ligase_M"/>
    <property type="match status" value="1"/>
</dbReference>
<keyword evidence="2 5" id="KW-0436">Ligase</keyword>
<sequence length="448" mass="49533">MSIKAAFASFLGKSSYWFLHNFRSGGSSFPGKLATRIDPEILQHLAKNYDVIIVTGTNGKTMTTSLLTKIIQQEYPDVLTNPSGSNMLQGIVTSFLAAGRKHQKGLAVLEVDEANVESVCRQLTPKAFLLTNIFRDQMDRYGEIYTTYSKILAGIKLAPEATIIANGDAPIFNSKDLPNPQIYYGFAADTKTDADLRASFNSDGVLCPVCNHILHYHSITYANLGDYFCPNCGFKRPELTDQVTAIQELRPTFSNFIINKQSLTVHVGGVYNIYNALAAYATANFLKIDHDQIAAAFNFDEQVFGRQEVIKLNGKHATIILVKNPVGLNQVFDLIKTDPHPYSLAFLLNAHAADGKDTSWIWDGEFENLPYQEIPEIVLGGERMKDIQLRFKVAGATAEQVTLSDSLEDFIEKAGNVPDEHLYILTTYTAMLALRKQLAAQGIIAAGF</sequence>
<dbReference type="HAMAP" id="MF_02214">
    <property type="entry name" value="Lipid_II_synth_MurT"/>
    <property type="match status" value="1"/>
</dbReference>
<proteinExistence type="inferred from homology"/>
<comment type="catalytic activity">
    <reaction evidence="2">
        <text>beta-D-GlcNAc-(1-&gt;4)-Mur2Ac(oyl-L-Ala-gamma-D-O-P-Glu-L-Lys-D-Ala-D-Ala)-di-trans,octa-cis-undecaprenyl diphosphate + NH4(+) = beta-D-GlcNAc-(1-&gt;4)-Mur2Ac(oyl-L-Ala-D-isoglutaminyl-L-Lys-D-Ala-D-Ala)-di-trans,octa-cis-undecaprenyl diphosphate + phosphate + H(+)</text>
        <dbReference type="Rhea" id="RHEA:57932"/>
        <dbReference type="ChEBI" id="CHEBI:15378"/>
        <dbReference type="ChEBI" id="CHEBI:28938"/>
        <dbReference type="ChEBI" id="CHEBI:43474"/>
        <dbReference type="ChEBI" id="CHEBI:62233"/>
        <dbReference type="ChEBI" id="CHEBI:143132"/>
    </reaction>
</comment>
<keyword evidence="2" id="KW-0547">Nucleotide-binding</keyword>
<comment type="function">
    <text evidence="2">The lipid II isoglutaminyl synthase complex catalyzes the formation of alpha-D-isoglutamine in the cell wall lipid II stem peptide. The MurT subunit catalyzes the ATP-dependent amidation of D-glutamate residue of lipid II, converting it to an isoglutamine residue.</text>
</comment>
<keyword evidence="6" id="KW-1185">Reference proteome</keyword>
<evidence type="ECO:0000313" key="6">
    <source>
        <dbReference type="Proteomes" id="UP001597244"/>
    </source>
</evidence>
<comment type="catalytic activity">
    <reaction evidence="2">
        <text>beta-D-GlcNAc-(1-&gt;4)-Mur2Ac(oyl-L-Ala-gamma-D-Glu-L-Lys-D-Ala-D-Ala)-di-trans,octa-cis-undecaprenyl diphosphate + L-glutamine + ATP + H2O = beta-D-GlcNAc-(1-&gt;4)-Mur2Ac(oyl-L-Ala-D-isoglutaminyl-L-Lys-D-Ala-D-Ala)-di-trans,octa-cis-undecaprenyl diphosphate + L-glutamate + ADP + phosphate + H(+)</text>
        <dbReference type="Rhea" id="RHEA:57928"/>
        <dbReference type="ChEBI" id="CHEBI:15377"/>
        <dbReference type="ChEBI" id="CHEBI:15378"/>
        <dbReference type="ChEBI" id="CHEBI:29985"/>
        <dbReference type="ChEBI" id="CHEBI:30616"/>
        <dbReference type="ChEBI" id="CHEBI:43474"/>
        <dbReference type="ChEBI" id="CHEBI:58359"/>
        <dbReference type="ChEBI" id="CHEBI:60033"/>
        <dbReference type="ChEBI" id="CHEBI:62233"/>
        <dbReference type="ChEBI" id="CHEBI:456216"/>
        <dbReference type="EC" id="6.3.5.13"/>
    </reaction>
</comment>
<keyword evidence="2" id="KW-0961">Cell wall biogenesis/degradation</keyword>
<feature type="binding site" evidence="2">
    <location>
        <position position="210"/>
    </location>
    <ligand>
        <name>Zn(2+)</name>
        <dbReference type="ChEBI" id="CHEBI:29105"/>
    </ligand>
</feature>
<comment type="subunit">
    <text evidence="2">Forms a heterodimer with GatD.</text>
</comment>
<reference evidence="6" key="1">
    <citation type="journal article" date="2019" name="Int. J. Syst. Evol. Microbiol.">
        <title>The Global Catalogue of Microorganisms (GCM) 10K type strain sequencing project: providing services to taxonomists for standard genome sequencing and annotation.</title>
        <authorList>
            <consortium name="The Broad Institute Genomics Platform"/>
            <consortium name="The Broad Institute Genome Sequencing Center for Infectious Disease"/>
            <person name="Wu L."/>
            <person name="Ma J."/>
        </authorList>
    </citation>
    <scope>NUCLEOTIDE SEQUENCE [LARGE SCALE GENOMIC DNA]</scope>
    <source>
        <strain evidence="6">CCM 8951</strain>
    </source>
</reference>
<protein>
    <recommendedName>
        <fullName evidence="2">Lipid II isoglutaminyl synthase (glutamine-hydrolyzing) subunit MurT</fullName>
        <ecNumber evidence="2">6.3.5.13</ecNumber>
    </recommendedName>
</protein>
<evidence type="ECO:0000259" key="3">
    <source>
        <dbReference type="Pfam" id="PF08245"/>
    </source>
</evidence>
<dbReference type="SUPFAM" id="SSF53623">
    <property type="entry name" value="MurD-like peptide ligases, catalytic domain"/>
    <property type="match status" value="1"/>
</dbReference>
<comment type="pathway">
    <text evidence="1 2">Cell wall biogenesis; peptidoglycan biosynthesis.</text>
</comment>